<dbReference type="OrthoDB" id="2187796at2"/>
<dbReference type="AlphaFoldDB" id="A0A1V8YC03"/>
<sequence>MFKIAFYLFDYTDGSFKKVYFHHWNDSKPVFTKNKKRAKKYFDERSANKDIVQLKKAESPSAKTLSIRLEEKE</sequence>
<gene>
    <name evidence="1" type="ORF">BH747_08265</name>
</gene>
<dbReference type="EMBL" id="MJEA01000007">
    <property type="protein sequence ID" value="OQO70147.1"/>
    <property type="molecule type" value="Genomic_DNA"/>
</dbReference>
<accession>A0A1V8YC03</accession>
<reference evidence="1 2" key="1">
    <citation type="journal article" date="2017" name="BMC Microbiol.">
        <title>Comparative genomics of Enterococcus spp. isolated from bovine feces.</title>
        <authorList>
            <person name="Beukers A.G."/>
            <person name="Zaheer R."/>
            <person name="Goji N."/>
            <person name="Amoako K.K."/>
            <person name="Chaves A.V."/>
            <person name="Ward M.P."/>
            <person name="McAllister T.A."/>
        </authorList>
    </citation>
    <scope>NUCLEOTIDE SEQUENCE [LARGE SCALE GENOMIC DNA]</scope>
    <source>
        <strain evidence="1 2">F1129D 143</strain>
    </source>
</reference>
<protein>
    <recommendedName>
        <fullName evidence="3">ArpS</fullName>
    </recommendedName>
</protein>
<dbReference type="Proteomes" id="UP000192477">
    <property type="component" value="Unassembled WGS sequence"/>
</dbReference>
<dbReference type="RefSeq" id="WP_010737873.1">
    <property type="nucleotide sequence ID" value="NZ_MJEA01000007.1"/>
</dbReference>
<organism evidence="1 2">
    <name type="scientific">Enterococcus villorum</name>
    <dbReference type="NCBI Taxonomy" id="112904"/>
    <lineage>
        <taxon>Bacteria</taxon>
        <taxon>Bacillati</taxon>
        <taxon>Bacillota</taxon>
        <taxon>Bacilli</taxon>
        <taxon>Lactobacillales</taxon>
        <taxon>Enterococcaceae</taxon>
        <taxon>Enterococcus</taxon>
    </lineage>
</organism>
<dbReference type="STRING" id="112904.BH747_08265"/>
<proteinExistence type="predicted"/>
<name>A0A1V8YC03_9ENTE</name>
<evidence type="ECO:0000313" key="2">
    <source>
        <dbReference type="Proteomes" id="UP000192477"/>
    </source>
</evidence>
<evidence type="ECO:0000313" key="1">
    <source>
        <dbReference type="EMBL" id="OQO70147.1"/>
    </source>
</evidence>
<evidence type="ECO:0008006" key="3">
    <source>
        <dbReference type="Google" id="ProtNLM"/>
    </source>
</evidence>
<comment type="caution">
    <text evidence="1">The sequence shown here is derived from an EMBL/GenBank/DDBJ whole genome shotgun (WGS) entry which is preliminary data.</text>
</comment>